<dbReference type="AlphaFoldDB" id="A0A6M1STG3"/>
<dbReference type="EMBL" id="JAALLT010000002">
    <property type="protein sequence ID" value="NGP76092.1"/>
    <property type="molecule type" value="Genomic_DNA"/>
</dbReference>
<feature type="signal peptide" evidence="1">
    <location>
        <begin position="1"/>
        <end position="27"/>
    </location>
</feature>
<comment type="caution">
    <text evidence="4">The sequence shown here is derived from an EMBL/GenBank/DDBJ whole genome shotgun (WGS) entry which is preliminary data.</text>
</comment>
<dbReference type="Pfam" id="PF14321">
    <property type="entry name" value="DUF4382"/>
    <property type="match status" value="1"/>
</dbReference>
<feature type="chain" id="PRO_5027081081" evidence="1">
    <location>
        <begin position="28"/>
        <end position="269"/>
    </location>
</feature>
<keyword evidence="1" id="KW-0732">Signal</keyword>
<dbReference type="InterPro" id="IPR041033">
    <property type="entry name" value="SpaA_PFL_dom_1"/>
</dbReference>
<evidence type="ECO:0000259" key="3">
    <source>
        <dbReference type="Pfam" id="PF17802"/>
    </source>
</evidence>
<dbReference type="RefSeq" id="WP_165140152.1">
    <property type="nucleotide sequence ID" value="NZ_JAALLT010000002.1"/>
</dbReference>
<dbReference type="InterPro" id="IPR013784">
    <property type="entry name" value="Carb-bd-like_fold"/>
</dbReference>
<organism evidence="4 5">
    <name type="scientific">Halalkalibaculum roseum</name>
    <dbReference type="NCBI Taxonomy" id="2709311"/>
    <lineage>
        <taxon>Bacteria</taxon>
        <taxon>Pseudomonadati</taxon>
        <taxon>Balneolota</taxon>
        <taxon>Balneolia</taxon>
        <taxon>Balneolales</taxon>
        <taxon>Balneolaceae</taxon>
        <taxon>Halalkalibaculum</taxon>
    </lineage>
</organism>
<evidence type="ECO:0000313" key="4">
    <source>
        <dbReference type="EMBL" id="NGP76092.1"/>
    </source>
</evidence>
<dbReference type="PROSITE" id="PS51257">
    <property type="entry name" value="PROKAR_LIPOPROTEIN"/>
    <property type="match status" value="1"/>
</dbReference>
<feature type="domain" description="DUF4382" evidence="2">
    <location>
        <begin position="33"/>
        <end position="174"/>
    </location>
</feature>
<protein>
    <submittedName>
        <fullName evidence="4">DUF4382 domain-containing protein</fullName>
    </submittedName>
</protein>
<accession>A0A6M1STG3</accession>
<feature type="domain" description="SpaA-like prealbumin fold" evidence="3">
    <location>
        <begin position="204"/>
        <end position="267"/>
    </location>
</feature>
<name>A0A6M1STG3_9BACT</name>
<dbReference type="InterPro" id="IPR025491">
    <property type="entry name" value="DUF4382"/>
</dbReference>
<evidence type="ECO:0000313" key="5">
    <source>
        <dbReference type="Proteomes" id="UP000473278"/>
    </source>
</evidence>
<proteinExistence type="predicted"/>
<evidence type="ECO:0000259" key="2">
    <source>
        <dbReference type="Pfam" id="PF14321"/>
    </source>
</evidence>
<keyword evidence="5" id="KW-1185">Reference proteome</keyword>
<dbReference type="Pfam" id="PF17802">
    <property type="entry name" value="SpaA"/>
    <property type="match status" value="1"/>
</dbReference>
<dbReference type="GO" id="GO:0030246">
    <property type="term" value="F:carbohydrate binding"/>
    <property type="evidence" value="ECO:0007669"/>
    <property type="project" value="InterPro"/>
</dbReference>
<dbReference type="SUPFAM" id="SSF49452">
    <property type="entry name" value="Starch-binding domain-like"/>
    <property type="match status" value="1"/>
</dbReference>
<dbReference type="Proteomes" id="UP000473278">
    <property type="component" value="Unassembled WGS sequence"/>
</dbReference>
<gene>
    <name evidence="4" type="ORF">G3570_05585</name>
</gene>
<evidence type="ECO:0000256" key="1">
    <source>
        <dbReference type="SAM" id="SignalP"/>
    </source>
</evidence>
<sequence>MFSKKTLRYLVTSVFALALFIAGCSTSPDSGMGTLEVRMVDAPIKNAKEVNVVIDSVQVNNSESDEGWVTISEPNQSYNLLSLTNGAYAVLGDAELEPGTYEQIRLILATDGHNIVYENNESDVLTVPSGSQTGVKLNVNAEIESGFTYTLLLDFNASKSVVEAGNSGQLLLKPVIRATNLAATGKIVGTVLPAEARSEVHAVQNDEVITSTFADETDGTFELLGLDPGTYTVRFEAREDGYAVTETTGVEVEVGEASDIGTVELETQN</sequence>
<reference evidence="4 5" key="1">
    <citation type="submission" date="2020-02" db="EMBL/GenBank/DDBJ databases">
        <title>Balneolaceae bacterium YR4-1, complete genome.</title>
        <authorList>
            <person name="Li Y."/>
            <person name="Wu S."/>
        </authorList>
    </citation>
    <scope>NUCLEOTIDE SEQUENCE [LARGE SCALE GENOMIC DNA]</scope>
    <source>
        <strain evidence="4 5">YR4-1</strain>
    </source>
</reference>
<dbReference type="Gene3D" id="2.60.40.1120">
    <property type="entry name" value="Carboxypeptidase-like, regulatory domain"/>
    <property type="match status" value="1"/>
</dbReference>